<keyword evidence="2" id="KW-0472">Membrane</keyword>
<dbReference type="InterPro" id="IPR019277">
    <property type="entry name" value="DUF2304"/>
</dbReference>
<dbReference type="EMBL" id="PDJG01000001">
    <property type="protein sequence ID" value="PFG32533.1"/>
    <property type="molecule type" value="Genomic_DNA"/>
</dbReference>
<gene>
    <name evidence="3" type="ORF">ATL42_0373</name>
</gene>
<dbReference type="Pfam" id="PF10066">
    <property type="entry name" value="DUF2304"/>
    <property type="match status" value="1"/>
</dbReference>
<evidence type="ECO:0000313" key="4">
    <source>
        <dbReference type="Proteomes" id="UP000225548"/>
    </source>
</evidence>
<protein>
    <recommendedName>
        <fullName evidence="5">DUF2304 domain-containing protein</fullName>
    </recommendedName>
</protein>
<keyword evidence="2" id="KW-0812">Transmembrane</keyword>
<keyword evidence="1" id="KW-0175">Coiled coil</keyword>
<comment type="caution">
    <text evidence="3">The sequence shown here is derived from an EMBL/GenBank/DDBJ whole genome shotgun (WGS) entry which is preliminary data.</text>
</comment>
<evidence type="ECO:0008006" key="5">
    <source>
        <dbReference type="Google" id="ProtNLM"/>
    </source>
</evidence>
<evidence type="ECO:0000256" key="2">
    <source>
        <dbReference type="SAM" id="Phobius"/>
    </source>
</evidence>
<feature type="transmembrane region" description="Helical" evidence="2">
    <location>
        <begin position="6"/>
        <end position="22"/>
    </location>
</feature>
<dbReference type="RefSeq" id="WP_098453888.1">
    <property type="nucleotide sequence ID" value="NZ_PDJG01000001.1"/>
</dbReference>
<dbReference type="AlphaFoldDB" id="A0A2A9E112"/>
<evidence type="ECO:0000256" key="1">
    <source>
        <dbReference type="SAM" id="Coils"/>
    </source>
</evidence>
<accession>A0A2A9E112</accession>
<name>A0A2A9E112_9MICO</name>
<proteinExistence type="predicted"/>
<organism evidence="3 4">
    <name type="scientific">Sanguibacter antarcticus</name>
    <dbReference type="NCBI Taxonomy" id="372484"/>
    <lineage>
        <taxon>Bacteria</taxon>
        <taxon>Bacillati</taxon>
        <taxon>Actinomycetota</taxon>
        <taxon>Actinomycetes</taxon>
        <taxon>Micrococcales</taxon>
        <taxon>Sanguibacteraceae</taxon>
        <taxon>Sanguibacter</taxon>
    </lineage>
</organism>
<sequence>MSGYYFALACCIGLVFFLVVLLRRQRMREKYALMWIVVSVTVCILGAFPGVVGDIARTVGVETPSNLLFALALLVLLGVSIQLSVEITELEEESRTLTEEVALLRYDVEQLAAVMVPHPGDGE</sequence>
<evidence type="ECO:0000313" key="3">
    <source>
        <dbReference type="EMBL" id="PFG32533.1"/>
    </source>
</evidence>
<feature type="transmembrane region" description="Helical" evidence="2">
    <location>
        <begin position="31"/>
        <end position="52"/>
    </location>
</feature>
<keyword evidence="4" id="KW-1185">Reference proteome</keyword>
<dbReference type="Proteomes" id="UP000225548">
    <property type="component" value="Unassembled WGS sequence"/>
</dbReference>
<dbReference type="OrthoDB" id="3261168at2"/>
<feature type="coiled-coil region" evidence="1">
    <location>
        <begin position="80"/>
        <end position="107"/>
    </location>
</feature>
<feature type="transmembrane region" description="Helical" evidence="2">
    <location>
        <begin position="67"/>
        <end position="85"/>
    </location>
</feature>
<keyword evidence="2" id="KW-1133">Transmembrane helix</keyword>
<reference evidence="3 4" key="1">
    <citation type="submission" date="2017-10" db="EMBL/GenBank/DDBJ databases">
        <title>Sequencing the genomes of 1000 actinobacteria strains.</title>
        <authorList>
            <person name="Klenk H.-P."/>
        </authorList>
    </citation>
    <scope>NUCLEOTIDE SEQUENCE [LARGE SCALE GENOMIC DNA]</scope>
    <source>
        <strain evidence="3 4">DSM 18966</strain>
    </source>
</reference>